<dbReference type="Proteomes" id="UP000220102">
    <property type="component" value="Unassembled WGS sequence"/>
</dbReference>
<dbReference type="Pfam" id="PF13692">
    <property type="entry name" value="Glyco_trans_1_4"/>
    <property type="match status" value="1"/>
</dbReference>
<accession>A0A2A8CW60</accession>
<protein>
    <recommendedName>
        <fullName evidence="1">Glycosyltransferase subfamily 4-like N-terminal domain-containing protein</fullName>
    </recommendedName>
</protein>
<organism evidence="2 3">
    <name type="scientific">Longibacter salinarum</name>
    <dbReference type="NCBI Taxonomy" id="1850348"/>
    <lineage>
        <taxon>Bacteria</taxon>
        <taxon>Pseudomonadati</taxon>
        <taxon>Rhodothermota</taxon>
        <taxon>Rhodothermia</taxon>
        <taxon>Rhodothermales</taxon>
        <taxon>Salisaetaceae</taxon>
        <taxon>Longibacter</taxon>
    </lineage>
</organism>
<dbReference type="AlphaFoldDB" id="A0A2A8CW60"/>
<proteinExistence type="predicted"/>
<feature type="domain" description="Glycosyltransferase subfamily 4-like N-terminal" evidence="1">
    <location>
        <begin position="17"/>
        <end position="153"/>
    </location>
</feature>
<dbReference type="GO" id="GO:0016758">
    <property type="term" value="F:hexosyltransferase activity"/>
    <property type="evidence" value="ECO:0007669"/>
    <property type="project" value="TreeGrafter"/>
</dbReference>
<dbReference type="RefSeq" id="WP_098076236.1">
    <property type="nucleotide sequence ID" value="NZ_PDEQ01000006.1"/>
</dbReference>
<keyword evidence="3" id="KW-1185">Reference proteome</keyword>
<dbReference type="SUPFAM" id="SSF53756">
    <property type="entry name" value="UDP-Glycosyltransferase/glycogen phosphorylase"/>
    <property type="match status" value="1"/>
</dbReference>
<dbReference type="EMBL" id="PDEQ01000006">
    <property type="protein sequence ID" value="PEN12827.1"/>
    <property type="molecule type" value="Genomic_DNA"/>
</dbReference>
<comment type="caution">
    <text evidence="2">The sequence shown here is derived from an EMBL/GenBank/DDBJ whole genome shotgun (WGS) entry which is preliminary data.</text>
</comment>
<evidence type="ECO:0000313" key="3">
    <source>
        <dbReference type="Proteomes" id="UP000220102"/>
    </source>
</evidence>
<dbReference type="Gene3D" id="3.40.50.2000">
    <property type="entry name" value="Glycogen Phosphorylase B"/>
    <property type="match status" value="2"/>
</dbReference>
<evidence type="ECO:0000313" key="2">
    <source>
        <dbReference type="EMBL" id="PEN12827.1"/>
    </source>
</evidence>
<dbReference type="CDD" id="cd03801">
    <property type="entry name" value="GT4_PimA-like"/>
    <property type="match status" value="1"/>
</dbReference>
<dbReference type="InterPro" id="IPR050194">
    <property type="entry name" value="Glycosyltransferase_grp1"/>
</dbReference>
<dbReference type="InterPro" id="IPR028098">
    <property type="entry name" value="Glyco_trans_4-like_N"/>
</dbReference>
<dbReference type="PANTHER" id="PTHR45947:SF3">
    <property type="entry name" value="SULFOQUINOVOSYL TRANSFERASE SQD2"/>
    <property type="match status" value="1"/>
</dbReference>
<evidence type="ECO:0000259" key="1">
    <source>
        <dbReference type="Pfam" id="PF13579"/>
    </source>
</evidence>
<dbReference type="PANTHER" id="PTHR45947">
    <property type="entry name" value="SULFOQUINOVOSYL TRANSFERASE SQD2"/>
    <property type="match status" value="1"/>
</dbReference>
<gene>
    <name evidence="2" type="ORF">CRI94_12545</name>
</gene>
<name>A0A2A8CW60_9BACT</name>
<reference evidence="2 3" key="1">
    <citation type="submission" date="2017-10" db="EMBL/GenBank/DDBJ databases">
        <title>Draft genome of Longibacter Salinarum.</title>
        <authorList>
            <person name="Goh K.M."/>
            <person name="Shamsir M.S."/>
            <person name="Lim S.W."/>
        </authorList>
    </citation>
    <scope>NUCLEOTIDE SEQUENCE [LARGE SCALE GENOMIC DNA]</scope>
    <source>
        <strain evidence="2 3">KCTC 52045</strain>
    </source>
</reference>
<dbReference type="Pfam" id="PF13579">
    <property type="entry name" value="Glyco_trans_4_4"/>
    <property type="match status" value="1"/>
</dbReference>
<sequence>MSRAQKILTITPGLKTGGVQRVSTNYATGYARCGRDSRLWAAESGPMYADLEAEGVPTWIGVMNPGTARTDAVLREVEEWSPDAVHIHSHSVPASLVPLLKSRLSRQTVFIEKNIWGEPSSYESLLHASCQLSSWCCWAYEQRSLNRKSRASSKPVLVTVPNAVRGDRFFPTSSKLRTDWRQSHGIPDDAVLLGRVGQSYAGKSHSSLLPLVRRLRACGVNAWLVSVAPSEKFRSAVGMLDPKTRPYIRILDRIDDPTELRRAYGAFDIFMHITRQGETFGNVLAESQACGVPVVTLSTPSRDNSQCEVVRNGQTGYVVAKWSKLFDAVYDLATDQRRREAMGAEGRRYVLSHFNDEVVIERLLSLIDTLHGLLQSPSSRPDEIRETLVERGLLSDISHETAMAERLRDCFGGLPLSWSLWSRFDRSRGIPFRVARRIDHMRRNVAEETFFAVDPDRAKDPMTSLIGQLTHLRLHT</sequence>
<dbReference type="OrthoDB" id="9806653at2"/>